<dbReference type="Pfam" id="PF00175">
    <property type="entry name" value="NAD_binding_1"/>
    <property type="match status" value="1"/>
</dbReference>
<comment type="cofactor">
    <cofactor evidence="1">
        <name>FAD</name>
        <dbReference type="ChEBI" id="CHEBI:57692"/>
    </cofactor>
</comment>
<dbReference type="AlphaFoldDB" id="A0A1M4UPH6"/>
<keyword evidence="3" id="KW-0001">2Fe-2S</keyword>
<sequence length="346" mass="38958">MKFHTLQIQHINRQTDKAVELIFKVPEDLRSEFSYQPGQYLTLQTSIEGEDVRRSYSISSSPDEALSVVVKAIDQGVFSNYVNTQLKPGDSLGVHVPEGNFTLPEEIEDKQFIAFAAGSGITPIMSMIKSVLKQSSRSKFVLVYGNKSPKSSIYLQELLTFQQSYPERFFIESVYSETKENNAQFGRIETPTINYVIKNKYANFNFNQVYLCGPEPMINNAIKVLKEQEIPEENINFELFFSAEDAEVSQNHDGQTQVKVILDDEEFEFSMPKDQKILDAILAQDIDAPYSCQGGICSSCVAKITEGKAEMIKNQILTDEDTAEGLILTCQGLPLSENLTIDYDDV</sequence>
<dbReference type="RefSeq" id="WP_073192494.1">
    <property type="nucleotide sequence ID" value="NZ_FQTW01000003.1"/>
</dbReference>
<dbReference type="Gene3D" id="3.10.20.30">
    <property type="match status" value="1"/>
</dbReference>
<evidence type="ECO:0000256" key="4">
    <source>
        <dbReference type="ARBA" id="ARBA00022723"/>
    </source>
</evidence>
<dbReference type="SUPFAM" id="SSF52343">
    <property type="entry name" value="Ferredoxin reductase-like, C-terminal NADP-linked domain"/>
    <property type="match status" value="1"/>
</dbReference>
<dbReference type="STRING" id="1155689.SAMN05444278_10339"/>
<organism evidence="11 12">
    <name type="scientific">Psychroflexus salarius</name>
    <dbReference type="NCBI Taxonomy" id="1155689"/>
    <lineage>
        <taxon>Bacteria</taxon>
        <taxon>Pseudomonadati</taxon>
        <taxon>Bacteroidota</taxon>
        <taxon>Flavobacteriia</taxon>
        <taxon>Flavobacteriales</taxon>
        <taxon>Flavobacteriaceae</taxon>
        <taxon>Psychroflexus</taxon>
    </lineage>
</organism>
<evidence type="ECO:0000259" key="9">
    <source>
        <dbReference type="PROSITE" id="PS51085"/>
    </source>
</evidence>
<keyword evidence="6" id="KW-0560">Oxidoreductase</keyword>
<dbReference type="GO" id="GO:0016491">
    <property type="term" value="F:oxidoreductase activity"/>
    <property type="evidence" value="ECO:0007669"/>
    <property type="project" value="UniProtKB-KW"/>
</dbReference>
<dbReference type="InterPro" id="IPR017938">
    <property type="entry name" value="Riboflavin_synthase-like_b-brl"/>
</dbReference>
<dbReference type="Pfam" id="PF00970">
    <property type="entry name" value="FAD_binding_6"/>
    <property type="match status" value="1"/>
</dbReference>
<evidence type="ECO:0000256" key="2">
    <source>
        <dbReference type="ARBA" id="ARBA00022630"/>
    </source>
</evidence>
<dbReference type="GO" id="GO:0051537">
    <property type="term" value="F:2 iron, 2 sulfur cluster binding"/>
    <property type="evidence" value="ECO:0007669"/>
    <property type="project" value="UniProtKB-KW"/>
</dbReference>
<dbReference type="Gene3D" id="2.40.30.10">
    <property type="entry name" value="Translation factors"/>
    <property type="match status" value="1"/>
</dbReference>
<dbReference type="Pfam" id="PF00111">
    <property type="entry name" value="Fer2"/>
    <property type="match status" value="1"/>
</dbReference>
<keyword evidence="12" id="KW-1185">Reference proteome</keyword>
<accession>A0A1M4UPH6</accession>
<dbReference type="InterPro" id="IPR039261">
    <property type="entry name" value="FNR_nucleotide-bd"/>
</dbReference>
<evidence type="ECO:0000256" key="3">
    <source>
        <dbReference type="ARBA" id="ARBA00022714"/>
    </source>
</evidence>
<dbReference type="SUPFAM" id="SSF54292">
    <property type="entry name" value="2Fe-2S ferredoxin-like"/>
    <property type="match status" value="1"/>
</dbReference>
<feature type="domain" description="FAD-binding FR-type" evidence="10">
    <location>
        <begin position="1"/>
        <end position="104"/>
    </location>
</feature>
<dbReference type="GO" id="GO:0046872">
    <property type="term" value="F:metal ion binding"/>
    <property type="evidence" value="ECO:0007669"/>
    <property type="project" value="UniProtKB-KW"/>
</dbReference>
<dbReference type="InterPro" id="IPR008333">
    <property type="entry name" value="Cbr1-like_FAD-bd_dom"/>
</dbReference>
<protein>
    <submittedName>
        <fullName evidence="11">Ring-1,2-phenylacetyl-CoA epoxidase subunit PaaE</fullName>
    </submittedName>
</protein>
<gene>
    <name evidence="11" type="ORF">SAMN05444278_10339</name>
</gene>
<dbReference type="InterPro" id="IPR017927">
    <property type="entry name" value="FAD-bd_FR_type"/>
</dbReference>
<evidence type="ECO:0000313" key="12">
    <source>
        <dbReference type="Proteomes" id="UP000184462"/>
    </source>
</evidence>
<proteinExistence type="predicted"/>
<dbReference type="InterPro" id="IPR012675">
    <property type="entry name" value="Beta-grasp_dom_sf"/>
</dbReference>
<dbReference type="GO" id="GO:0050660">
    <property type="term" value="F:flavin adenine dinucleotide binding"/>
    <property type="evidence" value="ECO:0007669"/>
    <property type="project" value="TreeGrafter"/>
</dbReference>
<dbReference type="PROSITE" id="PS51085">
    <property type="entry name" value="2FE2S_FER_2"/>
    <property type="match status" value="1"/>
</dbReference>
<dbReference type="PRINTS" id="PR00410">
    <property type="entry name" value="PHEHYDRXLASE"/>
</dbReference>
<feature type="domain" description="2Fe-2S ferredoxin-type" evidence="9">
    <location>
        <begin position="256"/>
        <end position="346"/>
    </location>
</feature>
<dbReference type="Gene3D" id="3.40.50.80">
    <property type="entry name" value="Nucleotide-binding domain of ferredoxin-NADP reductase (FNR) module"/>
    <property type="match status" value="1"/>
</dbReference>
<reference evidence="11 12" key="1">
    <citation type="submission" date="2016-11" db="EMBL/GenBank/DDBJ databases">
        <authorList>
            <person name="Jaros S."/>
            <person name="Januszkiewicz K."/>
            <person name="Wedrychowicz H."/>
        </authorList>
    </citation>
    <scope>NUCLEOTIDE SEQUENCE [LARGE SCALE GENOMIC DNA]</scope>
    <source>
        <strain evidence="11 12">DSM 25661</strain>
    </source>
</reference>
<keyword evidence="7" id="KW-0408">Iron</keyword>
<dbReference type="InterPro" id="IPR001041">
    <property type="entry name" value="2Fe-2S_ferredoxin-type"/>
</dbReference>
<dbReference type="SUPFAM" id="SSF63380">
    <property type="entry name" value="Riboflavin synthase domain-like"/>
    <property type="match status" value="1"/>
</dbReference>
<dbReference type="EMBL" id="FQTW01000003">
    <property type="protein sequence ID" value="SHE58557.1"/>
    <property type="molecule type" value="Genomic_DNA"/>
</dbReference>
<dbReference type="PROSITE" id="PS51384">
    <property type="entry name" value="FAD_FR"/>
    <property type="match status" value="1"/>
</dbReference>
<dbReference type="Proteomes" id="UP000184462">
    <property type="component" value="Unassembled WGS sequence"/>
</dbReference>
<dbReference type="InterPro" id="IPR036010">
    <property type="entry name" value="2Fe-2S_ferredoxin-like_sf"/>
</dbReference>
<evidence type="ECO:0000313" key="11">
    <source>
        <dbReference type="EMBL" id="SHE58557.1"/>
    </source>
</evidence>
<name>A0A1M4UPH6_9FLAO</name>
<dbReference type="CDD" id="cd00207">
    <property type="entry name" value="fer2"/>
    <property type="match status" value="1"/>
</dbReference>
<dbReference type="InterPro" id="IPR001433">
    <property type="entry name" value="OxRdtase_FAD/NAD-bd"/>
</dbReference>
<keyword evidence="2" id="KW-0285">Flavoprotein</keyword>
<dbReference type="InterPro" id="IPR050415">
    <property type="entry name" value="MRET"/>
</dbReference>
<evidence type="ECO:0000256" key="5">
    <source>
        <dbReference type="ARBA" id="ARBA00022827"/>
    </source>
</evidence>
<dbReference type="PANTHER" id="PTHR47354:SF8">
    <property type="entry name" value="1,2-PHENYLACETYL-COA EPOXIDASE, SUBUNIT E"/>
    <property type="match status" value="1"/>
</dbReference>
<dbReference type="InterPro" id="IPR001709">
    <property type="entry name" value="Flavoprot_Pyr_Nucl_cyt_Rdtase"/>
</dbReference>
<keyword evidence="5" id="KW-0274">FAD</keyword>
<keyword evidence="8" id="KW-0411">Iron-sulfur</keyword>
<dbReference type="InterPro" id="IPR006058">
    <property type="entry name" value="2Fe2S_fd_BS"/>
</dbReference>
<dbReference type="PANTHER" id="PTHR47354">
    <property type="entry name" value="NADH OXIDOREDUCTASE HCR"/>
    <property type="match status" value="1"/>
</dbReference>
<evidence type="ECO:0000259" key="10">
    <source>
        <dbReference type="PROSITE" id="PS51384"/>
    </source>
</evidence>
<dbReference type="PROSITE" id="PS00197">
    <property type="entry name" value="2FE2S_FER_1"/>
    <property type="match status" value="1"/>
</dbReference>
<evidence type="ECO:0000256" key="1">
    <source>
        <dbReference type="ARBA" id="ARBA00001974"/>
    </source>
</evidence>
<dbReference type="PRINTS" id="PR00371">
    <property type="entry name" value="FPNCR"/>
</dbReference>
<evidence type="ECO:0000256" key="8">
    <source>
        <dbReference type="ARBA" id="ARBA00023014"/>
    </source>
</evidence>
<evidence type="ECO:0000256" key="6">
    <source>
        <dbReference type="ARBA" id="ARBA00023002"/>
    </source>
</evidence>
<evidence type="ECO:0000256" key="7">
    <source>
        <dbReference type="ARBA" id="ARBA00023004"/>
    </source>
</evidence>
<dbReference type="CDD" id="cd06214">
    <property type="entry name" value="PA_degradation_oxidoreductase_like"/>
    <property type="match status" value="1"/>
</dbReference>
<keyword evidence="4" id="KW-0479">Metal-binding</keyword>